<dbReference type="EMBL" id="CYZP01000009">
    <property type="protein sequence ID" value="CUN88125.1"/>
    <property type="molecule type" value="Genomic_DNA"/>
</dbReference>
<reference evidence="6 7" key="1">
    <citation type="submission" date="2015-09" db="EMBL/GenBank/DDBJ databases">
        <authorList>
            <consortium name="Pathogen Informatics"/>
        </authorList>
    </citation>
    <scope>NUCLEOTIDE SEQUENCE [LARGE SCALE GENOMIC DNA]</scope>
    <source>
        <strain evidence="6 7">2789STDY5834861</strain>
    </source>
</reference>
<protein>
    <submittedName>
        <fullName evidence="6">RNA polymerase sigma factor</fullName>
    </submittedName>
</protein>
<dbReference type="PANTHER" id="PTHR43133">
    <property type="entry name" value="RNA POLYMERASE ECF-TYPE SIGMA FACTO"/>
    <property type="match status" value="1"/>
</dbReference>
<accession>A0A174AKR3</accession>
<dbReference type="InterPro" id="IPR013325">
    <property type="entry name" value="RNA_pol_sigma_r2"/>
</dbReference>
<dbReference type="SUPFAM" id="SSF88946">
    <property type="entry name" value="Sigma2 domain of RNA polymerase sigma factors"/>
    <property type="match status" value="1"/>
</dbReference>
<sequence length="186" mass="22043">MDDDEIVELFLKKDESAIIHTAEKYGCRLRSISQRITADILTAEECENDTYLEAWNRIPPNEPRTYLIAFLSKIIRNISINKCIEKNRLKRRAYIVELSSEMEQCIPAVNDVESYVDGVEIGRVISTFLRKQPKEKRIIFMHRYYYCDTVLSVAKRFGYSESKVKIMLYRMRKDLRVYLTKEGYFL</sequence>
<dbReference type="GO" id="GO:0003677">
    <property type="term" value="F:DNA binding"/>
    <property type="evidence" value="ECO:0007669"/>
    <property type="project" value="UniProtKB-KW"/>
</dbReference>
<evidence type="ECO:0000256" key="2">
    <source>
        <dbReference type="ARBA" id="ARBA00023015"/>
    </source>
</evidence>
<dbReference type="InterPro" id="IPR014284">
    <property type="entry name" value="RNA_pol_sigma-70_dom"/>
</dbReference>
<evidence type="ECO:0000313" key="7">
    <source>
        <dbReference type="Proteomes" id="UP000095645"/>
    </source>
</evidence>
<dbReference type="InterPro" id="IPR036388">
    <property type="entry name" value="WH-like_DNA-bd_sf"/>
</dbReference>
<dbReference type="InterPro" id="IPR039425">
    <property type="entry name" value="RNA_pol_sigma-70-like"/>
</dbReference>
<evidence type="ECO:0000256" key="1">
    <source>
        <dbReference type="ARBA" id="ARBA00010641"/>
    </source>
</evidence>
<dbReference type="InterPro" id="IPR013324">
    <property type="entry name" value="RNA_pol_sigma_r3/r4-like"/>
</dbReference>
<dbReference type="NCBIfam" id="TIGR02937">
    <property type="entry name" value="sigma70-ECF"/>
    <property type="match status" value="1"/>
</dbReference>
<dbReference type="RefSeq" id="WP_055057787.1">
    <property type="nucleotide sequence ID" value="NZ_CAXSVI010000005.1"/>
</dbReference>
<organism evidence="6 7">
    <name type="scientific">Blautia obeum</name>
    <dbReference type="NCBI Taxonomy" id="40520"/>
    <lineage>
        <taxon>Bacteria</taxon>
        <taxon>Bacillati</taxon>
        <taxon>Bacillota</taxon>
        <taxon>Clostridia</taxon>
        <taxon>Lachnospirales</taxon>
        <taxon>Lachnospiraceae</taxon>
        <taxon>Blautia</taxon>
    </lineage>
</organism>
<dbReference type="Gene3D" id="1.10.10.10">
    <property type="entry name" value="Winged helix-like DNA-binding domain superfamily/Winged helix DNA-binding domain"/>
    <property type="match status" value="1"/>
</dbReference>
<name>A0A174AKR3_9FIRM</name>
<keyword evidence="2" id="KW-0805">Transcription regulation</keyword>
<comment type="similarity">
    <text evidence="1">Belongs to the sigma-70 factor family. ECF subfamily.</text>
</comment>
<keyword evidence="5" id="KW-0804">Transcription</keyword>
<dbReference type="GO" id="GO:0006352">
    <property type="term" value="P:DNA-templated transcription initiation"/>
    <property type="evidence" value="ECO:0007669"/>
    <property type="project" value="InterPro"/>
</dbReference>
<keyword evidence="4" id="KW-0238">DNA-binding</keyword>
<evidence type="ECO:0000256" key="4">
    <source>
        <dbReference type="ARBA" id="ARBA00023125"/>
    </source>
</evidence>
<dbReference type="Gene3D" id="1.10.1740.10">
    <property type="match status" value="1"/>
</dbReference>
<proteinExistence type="inferred from homology"/>
<dbReference type="Proteomes" id="UP000095645">
    <property type="component" value="Unassembled WGS sequence"/>
</dbReference>
<evidence type="ECO:0000256" key="3">
    <source>
        <dbReference type="ARBA" id="ARBA00023082"/>
    </source>
</evidence>
<evidence type="ECO:0000256" key="5">
    <source>
        <dbReference type="ARBA" id="ARBA00023163"/>
    </source>
</evidence>
<dbReference type="AlphaFoldDB" id="A0A174AKR3"/>
<gene>
    <name evidence="6" type="ORF">ERS852476_01321</name>
</gene>
<keyword evidence="3" id="KW-0731">Sigma factor</keyword>
<evidence type="ECO:0000313" key="6">
    <source>
        <dbReference type="EMBL" id="CUN88125.1"/>
    </source>
</evidence>
<dbReference type="GO" id="GO:0016987">
    <property type="term" value="F:sigma factor activity"/>
    <property type="evidence" value="ECO:0007669"/>
    <property type="project" value="UniProtKB-KW"/>
</dbReference>
<dbReference type="PANTHER" id="PTHR43133:SF8">
    <property type="entry name" value="RNA POLYMERASE SIGMA FACTOR HI_1459-RELATED"/>
    <property type="match status" value="1"/>
</dbReference>
<dbReference type="SUPFAM" id="SSF88659">
    <property type="entry name" value="Sigma3 and sigma4 domains of RNA polymerase sigma factors"/>
    <property type="match status" value="1"/>
</dbReference>